<reference evidence="18 19" key="2">
    <citation type="journal article" date="2019" name="Nat. Med.">
        <title>A library of human gut bacterial isolates paired with longitudinal multiomics data enables mechanistic microbiome research.</title>
        <authorList>
            <person name="Poyet M."/>
            <person name="Groussin M."/>
            <person name="Gibbons S.M."/>
            <person name="Avila-Pacheco J."/>
            <person name="Jiang X."/>
            <person name="Kearney S.M."/>
            <person name="Perrotta A.R."/>
            <person name="Berdy B."/>
            <person name="Zhao S."/>
            <person name="Lieberman T.D."/>
            <person name="Swanson P.K."/>
            <person name="Smith M."/>
            <person name="Roesemann S."/>
            <person name="Alexander J.E."/>
            <person name="Rich S.A."/>
            <person name="Livny J."/>
            <person name="Vlamakis H."/>
            <person name="Clish C."/>
            <person name="Bullock K."/>
            <person name="Deik A."/>
            <person name="Scott J."/>
            <person name="Pierce K.A."/>
            <person name="Xavier R.J."/>
            <person name="Alm E.J."/>
        </authorList>
    </citation>
    <scope>NUCLEOTIDE SEQUENCE [LARGE SCALE GENOMIC DNA]</scope>
    <source>
        <strain evidence="11 19">BIOML-A16</strain>
        <strain evidence="10 18">BIOML-A25</strain>
    </source>
</reference>
<evidence type="ECO:0000256" key="5">
    <source>
        <dbReference type="PIRNR" id="PIRNR000898"/>
    </source>
</evidence>
<feature type="binding site" evidence="6">
    <location>
        <position position="137"/>
    </location>
    <ligand>
        <name>Fe cation</name>
        <dbReference type="ChEBI" id="CHEBI:24875"/>
        <label>2</label>
    </ligand>
</feature>
<evidence type="ECO:0000256" key="3">
    <source>
        <dbReference type="ARBA" id="ARBA00022729"/>
    </source>
</evidence>
<dbReference type="EC" id="3.1.3.2" evidence="2 5"/>
<evidence type="ECO:0000256" key="4">
    <source>
        <dbReference type="ARBA" id="ARBA00022801"/>
    </source>
</evidence>
<evidence type="ECO:0000256" key="2">
    <source>
        <dbReference type="ARBA" id="ARBA00012646"/>
    </source>
</evidence>
<dbReference type="GeneID" id="49204933"/>
<name>A0A3R6C6B5_9BACT</name>
<dbReference type="PANTHER" id="PTHR10161">
    <property type="entry name" value="TARTRATE-RESISTANT ACID PHOSPHATASE TYPE 5"/>
    <property type="match status" value="1"/>
</dbReference>
<evidence type="ECO:0000256" key="1">
    <source>
        <dbReference type="ARBA" id="ARBA00000032"/>
    </source>
</evidence>
<feature type="binding site" evidence="6">
    <location>
        <position position="229"/>
    </location>
    <ligand>
        <name>Fe cation</name>
        <dbReference type="ChEBI" id="CHEBI:24875"/>
        <label>2</label>
    </ligand>
</feature>
<keyword evidence="3 7" id="KW-0732">Signal</keyword>
<dbReference type="InterPro" id="IPR004843">
    <property type="entry name" value="Calcineurin-like_PHP"/>
</dbReference>
<evidence type="ECO:0000259" key="8">
    <source>
        <dbReference type="Pfam" id="PF00149"/>
    </source>
</evidence>
<comment type="cofactor">
    <cofactor evidence="6">
        <name>Fe cation</name>
        <dbReference type="ChEBI" id="CHEBI:24875"/>
    </cofactor>
    <text evidence="6">Binds 2 iron ions per subunit.</text>
</comment>
<dbReference type="InterPro" id="IPR029052">
    <property type="entry name" value="Metallo-depent_PP-like"/>
</dbReference>
<dbReference type="InterPro" id="IPR024927">
    <property type="entry name" value="Acid_PPase"/>
</dbReference>
<dbReference type="Gene3D" id="3.60.21.10">
    <property type="match status" value="1"/>
</dbReference>
<feature type="binding site" evidence="6">
    <location>
        <position position="268"/>
    </location>
    <ligand>
        <name>Fe cation</name>
        <dbReference type="ChEBI" id="CHEBI:24875"/>
        <label>1</label>
    </ligand>
</feature>
<dbReference type="SUPFAM" id="SSF56300">
    <property type="entry name" value="Metallo-dependent phosphatases"/>
    <property type="match status" value="1"/>
</dbReference>
<evidence type="ECO:0000313" key="17">
    <source>
        <dbReference type="Proteomes" id="UP000286260"/>
    </source>
</evidence>
<organism evidence="14 15">
    <name type="scientific">Parabacteroides merdae</name>
    <dbReference type="NCBI Taxonomy" id="46503"/>
    <lineage>
        <taxon>Bacteria</taxon>
        <taxon>Pseudomonadati</taxon>
        <taxon>Bacteroidota</taxon>
        <taxon>Bacteroidia</taxon>
        <taxon>Bacteroidales</taxon>
        <taxon>Tannerellaceae</taxon>
        <taxon>Parabacteroides</taxon>
    </lineage>
</organism>
<dbReference type="Proteomes" id="UP000286260">
    <property type="component" value="Unassembled WGS sequence"/>
</dbReference>
<feature type="signal peptide" evidence="7">
    <location>
        <begin position="1"/>
        <end position="21"/>
    </location>
</feature>
<dbReference type="Proteomes" id="UP000448908">
    <property type="component" value="Unassembled WGS sequence"/>
</dbReference>
<keyword evidence="6" id="KW-0479">Metal-binding</keyword>
<gene>
    <name evidence="9" type="ORF">CE91St3_09590</name>
    <name evidence="14" type="ORF">DW191_16235</name>
    <name evidence="13" type="ORF">DW828_00620</name>
    <name evidence="12" type="ORF">DW986_15995</name>
    <name evidence="10" type="ORF">GMD66_13835</name>
    <name evidence="11" type="ORF">GMD92_06340</name>
</gene>
<keyword evidence="5 6" id="KW-0408">Iron</keyword>
<dbReference type="Proteomes" id="UP000285173">
    <property type="component" value="Unassembled WGS sequence"/>
</dbReference>
<evidence type="ECO:0000313" key="18">
    <source>
        <dbReference type="Proteomes" id="UP000437446"/>
    </source>
</evidence>
<evidence type="ECO:0000256" key="6">
    <source>
        <dbReference type="PIRSR" id="PIRSR000898-1"/>
    </source>
</evidence>
<feature type="binding site" evidence="6">
    <location>
        <position position="99"/>
    </location>
    <ligand>
        <name>Fe cation</name>
        <dbReference type="ChEBI" id="CHEBI:24875"/>
        <label>1</label>
    </ligand>
</feature>
<feature type="binding site" evidence="6">
    <location>
        <position position="66"/>
    </location>
    <ligand>
        <name>Fe cation</name>
        <dbReference type="ChEBI" id="CHEBI:24875"/>
        <label>1</label>
    </ligand>
</feature>
<reference evidence="9" key="3">
    <citation type="submission" date="2022-01" db="EMBL/GenBank/DDBJ databases">
        <title>Novel bile acid biosynthetic pathways are enriched in the microbiome of centenarians.</title>
        <authorList>
            <person name="Sato Y."/>
            <person name="Atarashi K."/>
            <person name="Plichta R.D."/>
            <person name="Arai Y."/>
            <person name="Sasajima S."/>
            <person name="Kearney M.S."/>
            <person name="Suda W."/>
            <person name="Takeshita K."/>
            <person name="Sasaki T."/>
            <person name="Okamoto S."/>
            <person name="Skelly N.A."/>
            <person name="Okamura Y."/>
            <person name="Vlamakis H."/>
            <person name="Li Y."/>
            <person name="Tanoue T."/>
            <person name="Takei H."/>
            <person name="Nittono H."/>
            <person name="Narushima S."/>
            <person name="Irie J."/>
            <person name="Itoh H."/>
            <person name="Moriya K."/>
            <person name="Sugiura Y."/>
            <person name="Suematsu M."/>
            <person name="Moritoki N."/>
            <person name="Shibata S."/>
            <person name="Littman R.D."/>
            <person name="Fischbach A.M."/>
            <person name="Uwamino Y."/>
            <person name="Inoue T."/>
            <person name="Honda A."/>
            <person name="Hattori M."/>
            <person name="Murai T."/>
            <person name="Xavier J.R."/>
            <person name="Hirose N."/>
            <person name="Honda K."/>
        </authorList>
    </citation>
    <scope>NUCLEOTIDE SEQUENCE</scope>
    <source>
        <strain evidence="9">CE91-St3</strain>
    </source>
</reference>
<dbReference type="Proteomes" id="UP000437446">
    <property type="component" value="Unassembled WGS sequence"/>
</dbReference>
<evidence type="ECO:0000256" key="7">
    <source>
        <dbReference type="SAM" id="SignalP"/>
    </source>
</evidence>
<evidence type="ECO:0000313" key="11">
    <source>
        <dbReference type="EMBL" id="MTU68699.1"/>
    </source>
</evidence>
<dbReference type="PROSITE" id="PS51257">
    <property type="entry name" value="PROKAR_LIPOPROTEIN"/>
    <property type="match status" value="1"/>
</dbReference>
<dbReference type="RefSeq" id="WP_005636272.1">
    <property type="nucleotide sequence ID" value="NZ_BAABYG010000001.1"/>
</dbReference>
<dbReference type="EMBL" id="QRKC01000009">
    <property type="protein sequence ID" value="RHH74987.1"/>
    <property type="molecule type" value="Genomic_DNA"/>
</dbReference>
<dbReference type="OrthoDB" id="9809781at2"/>
<dbReference type="EMBL" id="WNCR01000007">
    <property type="protein sequence ID" value="MTU30269.1"/>
    <property type="molecule type" value="Genomic_DNA"/>
</dbReference>
<feature type="binding site" evidence="6">
    <location>
        <position position="266"/>
    </location>
    <ligand>
        <name>Fe cation</name>
        <dbReference type="ChEBI" id="CHEBI:24875"/>
        <label>2</label>
    </ligand>
</feature>
<evidence type="ECO:0000313" key="13">
    <source>
        <dbReference type="EMBL" id="RHC90080.1"/>
    </source>
</evidence>
<evidence type="ECO:0000313" key="19">
    <source>
        <dbReference type="Proteomes" id="UP000448908"/>
    </source>
</evidence>
<dbReference type="EMBL" id="BQNZ01000001">
    <property type="protein sequence ID" value="GKH71096.1"/>
    <property type="molecule type" value="Genomic_DNA"/>
</dbReference>
<evidence type="ECO:0000313" key="15">
    <source>
        <dbReference type="Proteomes" id="UP000283732"/>
    </source>
</evidence>
<dbReference type="PIRSF" id="PIRSF000898">
    <property type="entry name" value="Acid_Ptase_5"/>
    <property type="match status" value="1"/>
</dbReference>
<dbReference type="Pfam" id="PF00149">
    <property type="entry name" value="Metallophos"/>
    <property type="match status" value="1"/>
</dbReference>
<dbReference type="PANTHER" id="PTHR10161:SF14">
    <property type="entry name" value="TARTRATE-RESISTANT ACID PHOSPHATASE TYPE 5"/>
    <property type="match status" value="1"/>
</dbReference>
<proteinExistence type="predicted"/>
<dbReference type="EMBL" id="QSEF01000025">
    <property type="protein sequence ID" value="RGZ44789.1"/>
    <property type="molecule type" value="Genomic_DNA"/>
</dbReference>
<dbReference type="AlphaFoldDB" id="A0A3R6C6B5"/>
<evidence type="ECO:0000313" key="12">
    <source>
        <dbReference type="EMBL" id="RGZ44789.1"/>
    </source>
</evidence>
<dbReference type="InterPro" id="IPR051558">
    <property type="entry name" value="Metallophosphoesterase_PAP"/>
</dbReference>
<feature type="domain" description="Calcineurin-like phosphoesterase" evidence="8">
    <location>
        <begin position="61"/>
        <end position="269"/>
    </location>
</feature>
<dbReference type="EMBL" id="WNDA01000007">
    <property type="protein sequence ID" value="MTU68699.1"/>
    <property type="molecule type" value="Genomic_DNA"/>
</dbReference>
<evidence type="ECO:0000313" key="9">
    <source>
        <dbReference type="EMBL" id="GKH71096.1"/>
    </source>
</evidence>
<dbReference type="EMBL" id="QSII01000001">
    <property type="protein sequence ID" value="RHC90080.1"/>
    <property type="molecule type" value="Genomic_DNA"/>
</dbReference>
<dbReference type="GO" id="GO:0003993">
    <property type="term" value="F:acid phosphatase activity"/>
    <property type="evidence" value="ECO:0007669"/>
    <property type="project" value="UniProtKB-UniRule"/>
</dbReference>
<comment type="caution">
    <text evidence="14">The sequence shown here is derived from an EMBL/GenBank/DDBJ whole genome shotgun (WGS) entry which is preliminary data.</text>
</comment>
<reference evidence="15 16" key="1">
    <citation type="submission" date="2018-08" db="EMBL/GenBank/DDBJ databases">
        <title>A genome reference for cultivated species of the human gut microbiota.</title>
        <authorList>
            <person name="Zou Y."/>
            <person name="Xue W."/>
            <person name="Luo G."/>
        </authorList>
    </citation>
    <scope>NUCLEOTIDE SEQUENCE [LARGE SCALE GENOMIC DNA]</scope>
    <source>
        <strain evidence="14 15">AM16-50</strain>
        <strain evidence="13 17">AM34-17</strain>
        <strain evidence="12 16">AM50-15</strain>
    </source>
</reference>
<evidence type="ECO:0000313" key="10">
    <source>
        <dbReference type="EMBL" id="MTU30269.1"/>
    </source>
</evidence>
<protein>
    <recommendedName>
        <fullName evidence="2 5">acid phosphatase</fullName>
        <ecNumber evidence="2 5">3.1.3.2</ecNumber>
    </recommendedName>
</protein>
<dbReference type="Proteomes" id="UP000283732">
    <property type="component" value="Unassembled WGS sequence"/>
</dbReference>
<feature type="chain" id="PRO_5043187678" description="acid phosphatase" evidence="7">
    <location>
        <begin position="22"/>
        <end position="338"/>
    </location>
</feature>
<evidence type="ECO:0000313" key="16">
    <source>
        <dbReference type="Proteomes" id="UP000285173"/>
    </source>
</evidence>
<dbReference type="Proteomes" id="UP001055114">
    <property type="component" value="Unassembled WGS sequence"/>
</dbReference>
<dbReference type="GO" id="GO:0046872">
    <property type="term" value="F:metal ion binding"/>
    <property type="evidence" value="ECO:0007669"/>
    <property type="project" value="UniProtKB-KW"/>
</dbReference>
<sequence length="338" mass="38347">MMNRRNYLQTLSALFAVSAFGGCTSAGKQKDASNSETDIAGPALAGEAFDVPAVSEESKNFYLVSDLGRNGYYEQKTIAELMGNLAEKIDIEFIVAAGDTHHFEGVASVDDPLWMTNYELVYSHPELMLEWFAVNGNHEYRGNTQAVLDYGKKSRRWIVPSRYYSKVVEAGENEKALLVFIDTSPLIDKYREDTEKYPDAGRQDMEEQLQWIEKTLASSAEKWKIVIGHHPVYADTPKEESERADMRKRLEPLLDRYGVDMYFCGHIHNFQHIQPADSKVDYLVNTSGSLSRKVKTVEGTKFCNPEAGFTVVSMEDSKLSFYLMNGKGKILYEYSRTR</sequence>
<evidence type="ECO:0000313" key="14">
    <source>
        <dbReference type="EMBL" id="RHH74987.1"/>
    </source>
</evidence>
<accession>A0A3R6C6B5</accession>
<comment type="catalytic activity">
    <reaction evidence="1 5">
        <text>a phosphate monoester + H2O = an alcohol + phosphate</text>
        <dbReference type="Rhea" id="RHEA:15017"/>
        <dbReference type="ChEBI" id="CHEBI:15377"/>
        <dbReference type="ChEBI" id="CHEBI:30879"/>
        <dbReference type="ChEBI" id="CHEBI:43474"/>
        <dbReference type="ChEBI" id="CHEBI:67140"/>
        <dbReference type="EC" id="3.1.3.2"/>
    </reaction>
</comment>
<keyword evidence="4 5" id="KW-0378">Hydrolase</keyword>
<feature type="binding site" evidence="6">
    <location>
        <position position="99"/>
    </location>
    <ligand>
        <name>Fe cation</name>
        <dbReference type="ChEBI" id="CHEBI:24875"/>
        <label>2</label>
    </ligand>
</feature>